<keyword evidence="1 3" id="KW-0853">WD repeat</keyword>
<gene>
    <name evidence="5" type="ORF">F7R91_29255</name>
</gene>
<evidence type="ECO:0000313" key="5">
    <source>
        <dbReference type="EMBL" id="KAB1142340.1"/>
    </source>
</evidence>
<keyword evidence="6" id="KW-1185">Reference proteome</keyword>
<dbReference type="InterPro" id="IPR011600">
    <property type="entry name" value="Pept_C14_caspase"/>
</dbReference>
<dbReference type="PROSITE" id="PS50294">
    <property type="entry name" value="WD_REPEATS_REGION"/>
    <property type="match status" value="6"/>
</dbReference>
<organism evidence="5 6">
    <name type="scientific">Streptomyces luteolifulvus</name>
    <dbReference type="NCBI Taxonomy" id="2615112"/>
    <lineage>
        <taxon>Bacteria</taxon>
        <taxon>Bacillati</taxon>
        <taxon>Actinomycetota</taxon>
        <taxon>Actinomycetes</taxon>
        <taxon>Kitasatosporales</taxon>
        <taxon>Streptomycetaceae</taxon>
        <taxon>Streptomyces</taxon>
    </lineage>
</organism>
<evidence type="ECO:0000259" key="4">
    <source>
        <dbReference type="Pfam" id="PF00656"/>
    </source>
</evidence>
<dbReference type="PANTHER" id="PTHR22847">
    <property type="entry name" value="WD40 REPEAT PROTEIN"/>
    <property type="match status" value="1"/>
</dbReference>
<evidence type="ECO:0000256" key="1">
    <source>
        <dbReference type="ARBA" id="ARBA00022574"/>
    </source>
</evidence>
<dbReference type="SUPFAM" id="SSF52129">
    <property type="entry name" value="Caspase-like"/>
    <property type="match status" value="1"/>
</dbReference>
<dbReference type="RefSeq" id="WP_150953389.1">
    <property type="nucleotide sequence ID" value="NZ_VZRB01000025.1"/>
</dbReference>
<dbReference type="SMART" id="SM00320">
    <property type="entry name" value="WD40"/>
    <property type="match status" value="12"/>
</dbReference>
<dbReference type="InterPro" id="IPR027417">
    <property type="entry name" value="P-loop_NTPase"/>
</dbReference>
<feature type="repeat" description="WD" evidence="3">
    <location>
        <begin position="1166"/>
        <end position="1209"/>
    </location>
</feature>
<dbReference type="CDD" id="cd00200">
    <property type="entry name" value="WD40"/>
    <property type="match status" value="1"/>
</dbReference>
<feature type="repeat" description="WD" evidence="3">
    <location>
        <begin position="861"/>
        <end position="904"/>
    </location>
</feature>
<protein>
    <recommendedName>
        <fullName evidence="4">Peptidase C14 caspase domain-containing protein</fullName>
    </recommendedName>
</protein>
<accession>A0A6H9UUW3</accession>
<dbReference type="InterPro" id="IPR001680">
    <property type="entry name" value="WD40_rpt"/>
</dbReference>
<dbReference type="InterPro" id="IPR019775">
    <property type="entry name" value="WD40_repeat_CS"/>
</dbReference>
<dbReference type="Proteomes" id="UP000442707">
    <property type="component" value="Unassembled WGS sequence"/>
</dbReference>
<evidence type="ECO:0000313" key="6">
    <source>
        <dbReference type="Proteomes" id="UP000442707"/>
    </source>
</evidence>
<feature type="repeat" description="WD" evidence="3">
    <location>
        <begin position="1123"/>
        <end position="1166"/>
    </location>
</feature>
<feature type="repeat" description="WD" evidence="3">
    <location>
        <begin position="905"/>
        <end position="948"/>
    </location>
</feature>
<dbReference type="Gene3D" id="2.130.10.10">
    <property type="entry name" value="YVTN repeat-like/Quinoprotein amine dehydrogenase"/>
    <property type="match status" value="4"/>
</dbReference>
<feature type="repeat" description="WD" evidence="3">
    <location>
        <begin position="992"/>
        <end position="1035"/>
    </location>
</feature>
<evidence type="ECO:0000256" key="2">
    <source>
        <dbReference type="ARBA" id="ARBA00022737"/>
    </source>
</evidence>
<feature type="repeat" description="WD" evidence="3">
    <location>
        <begin position="1079"/>
        <end position="1122"/>
    </location>
</feature>
<sequence length="1329" mass="142402">MNEHTVNRRLLIAVGASTYQDDAIKDLPGVANDVQQVCGLLEPMGYERVLVGLCENPDSRDLPEGIEGWALENDLGPHDVVVVYFAGHGTKAADRHYLLCGNTQYGRWTTALATEDLCRPLLTSPVGHLLVMLDTCYAGAGAEDVSVLAAELAGAQRRAAGRWLLAAARSKERAKENVFVDALKDVLKHPRASAHQEFLGVREVTERINAHFRTAKAAQHASHSAVDSDGYAPFFRNTAHIPSLPWNDLDVETLTRLRKQTRGHFGPRGRGLEHAGQRGDYFTGRIAALSALASWLQSDRHDRKAQVVTGDPGSGKSALLGRLLTLTDADHPSRTGTPRNALPPPGLDIVPLHARRTTAEGLAVELAQVLNLPSMDRDDLLQALGERTQPVTILLDALDEAGTAGNTSEGMRVARELLQPMTSLSAVRLIIGTRRPLIPALGRAVNVINLDDSKYIDESDITDYAHSLLLDAQDPDSRSPYRNWPAQAATVARGIAERAGRSFLVARMTARAIVDGQITVDTTRPGWQNALPSDAGQAFAAYLARFGSDREKVERLLRPLAYAQGAGLPWSTQWSAIAEALSGRPCPEEDLRWLHENAGSYIVSTGTADTSAFRLFHETMAEHLRTPHHDKEAHAAITQALLAQVPHDPRSGGRDWPAACLYIRDHLATHAAAADGLDPLLHDSNYLIHATPGPLTHALPSAQSPDGRLRCAIYRASADQHARATSEARRDILAIDAARYGERSLADELAHGRPWGPRWATGTLVHPALVLTLSGHTGPVTAVASTTMYGRPHAVTTSADDTVRVWDLTDGTTRTTLTGHTNCVNAVACTTLGGRPHAVTTSADHTVRVWDLTDGTTRTTLTGHTNCVNAVACTTLGGRPHAVTGSADHTVRVWDLTDGTTRTTLTGHTNSVNAVACTTLGGRPHAVTTSADHTVRVWDLTDGTTRTTLTGHTWVRAVACTTLGGRPHAVTTSADTTIWIWDLVNGAKHATLTGHTNSVNAVACTTLGGRPHAITGSADHTVRVWDLTDGTTRTTVTGHTNWVNAVACTTIDGRPHAVTGSADYTARVWDLTDGTQRILTGHTNWLRAVACTTIDNRTHAVTTGDDHTVRVWDLTDQSPVITLTGHTNWVLAVACTTIDGGPHAVTGSADHSVRVWDLTSGTTRTLHGHTAWVNAVSCTTIGGRPHAVTGSADYTARVWDLTNGTTRATLTGHTAPVRAVACTTIDGRPHAVTGSADHSVRVWDLTDGTTRATLTGHTNSVRAVACTAIDHRPHAISTSADHTMRIWELTGNRLTAALALPLPSDAVAALGSDIVIGLRNEVIVLTQRH</sequence>
<keyword evidence="2" id="KW-0677">Repeat</keyword>
<feature type="domain" description="Peptidase C14 caspase" evidence="4">
    <location>
        <begin position="9"/>
        <end position="150"/>
    </location>
</feature>
<evidence type="ECO:0000256" key="3">
    <source>
        <dbReference type="PROSITE-ProRule" id="PRU00221"/>
    </source>
</evidence>
<feature type="repeat" description="WD" evidence="3">
    <location>
        <begin position="817"/>
        <end position="860"/>
    </location>
</feature>
<feature type="repeat" description="WD" evidence="3">
    <location>
        <begin position="773"/>
        <end position="816"/>
    </location>
</feature>
<dbReference type="Gene3D" id="3.40.50.1460">
    <property type="match status" value="1"/>
</dbReference>
<feature type="repeat" description="WD" evidence="3">
    <location>
        <begin position="1254"/>
        <end position="1297"/>
    </location>
</feature>
<dbReference type="GO" id="GO:0006508">
    <property type="term" value="P:proteolysis"/>
    <property type="evidence" value="ECO:0007669"/>
    <property type="project" value="InterPro"/>
</dbReference>
<dbReference type="SUPFAM" id="SSF50978">
    <property type="entry name" value="WD40 repeat-like"/>
    <property type="match status" value="2"/>
</dbReference>
<feature type="repeat" description="WD" evidence="3">
    <location>
        <begin position="1036"/>
        <end position="1079"/>
    </location>
</feature>
<dbReference type="Pfam" id="PF00400">
    <property type="entry name" value="WD40"/>
    <property type="match status" value="12"/>
</dbReference>
<proteinExistence type="predicted"/>
<dbReference type="GO" id="GO:0004197">
    <property type="term" value="F:cysteine-type endopeptidase activity"/>
    <property type="evidence" value="ECO:0007669"/>
    <property type="project" value="InterPro"/>
</dbReference>
<dbReference type="InterPro" id="IPR029030">
    <property type="entry name" value="Caspase-like_dom_sf"/>
</dbReference>
<dbReference type="PROSITE" id="PS00678">
    <property type="entry name" value="WD_REPEATS_1"/>
    <property type="match status" value="11"/>
</dbReference>
<dbReference type="PROSITE" id="PS50082">
    <property type="entry name" value="WD_REPEATS_2"/>
    <property type="match status" value="11"/>
</dbReference>
<dbReference type="PRINTS" id="PR00320">
    <property type="entry name" value="GPROTEINBRPT"/>
</dbReference>
<dbReference type="Pfam" id="PF00656">
    <property type="entry name" value="Peptidase_C14"/>
    <property type="match status" value="1"/>
</dbReference>
<dbReference type="InterPro" id="IPR015943">
    <property type="entry name" value="WD40/YVTN_repeat-like_dom_sf"/>
</dbReference>
<dbReference type="InterPro" id="IPR036322">
    <property type="entry name" value="WD40_repeat_dom_sf"/>
</dbReference>
<dbReference type="EMBL" id="VZRB01000025">
    <property type="protein sequence ID" value="KAB1142340.1"/>
    <property type="molecule type" value="Genomic_DNA"/>
</dbReference>
<feature type="repeat" description="WD" evidence="3">
    <location>
        <begin position="1210"/>
        <end position="1253"/>
    </location>
</feature>
<comment type="caution">
    <text evidence="5">The sequence shown here is derived from an EMBL/GenBank/DDBJ whole genome shotgun (WGS) entry which is preliminary data.</text>
</comment>
<dbReference type="PANTHER" id="PTHR22847:SF637">
    <property type="entry name" value="WD REPEAT DOMAIN 5B"/>
    <property type="match status" value="1"/>
</dbReference>
<dbReference type="InterPro" id="IPR020472">
    <property type="entry name" value="WD40_PAC1"/>
</dbReference>
<dbReference type="SUPFAM" id="SSF52540">
    <property type="entry name" value="P-loop containing nucleoside triphosphate hydrolases"/>
    <property type="match status" value="1"/>
</dbReference>
<name>A0A6H9UUW3_9ACTN</name>
<reference evidence="5 6" key="1">
    <citation type="submission" date="2019-09" db="EMBL/GenBank/DDBJ databases">
        <title>Screening of Novel Bioactive Compounds from Soil-Associated.</title>
        <authorList>
            <person name="Zhao S."/>
        </authorList>
    </citation>
    <scope>NUCLEOTIDE SEQUENCE [LARGE SCALE GENOMIC DNA]</scope>
    <source>
        <strain evidence="5 6">HIT-DPA4</strain>
    </source>
</reference>